<organism evidence="3 4">
    <name type="scientific">Mycolicibacterium arabiense</name>
    <dbReference type="NCBI Taxonomy" id="1286181"/>
    <lineage>
        <taxon>Bacteria</taxon>
        <taxon>Bacillati</taxon>
        <taxon>Actinomycetota</taxon>
        <taxon>Actinomycetes</taxon>
        <taxon>Mycobacteriales</taxon>
        <taxon>Mycobacteriaceae</taxon>
        <taxon>Mycolicibacterium</taxon>
    </lineage>
</organism>
<sequence length="870" mass="88349">MISAVTTTTAALTVSLTAPTATAAALPSPVYSDQDVALAAATFPTFADALAALGIDVPSLDQLIPIPTTIPIPGGDPIDLPVKVITTGPPFGALGILGLNPTWVPALPSEIANAINTTPYGGIDTTIGVPPTTIPTPGYDTLRTEAYNAAYNAAYQPTYNTVYNATFNSARNSIGCRFLSSSARDNCAKAIATPLATAAANTAATAAGNLAAGLVPKEITVGASVPISVPNLRVPIVIAFGLGSLATGMAYPDVVADLPNQPGGANDPTPSVGETSLTILPMILLRNPGRADGGLAARFAPLLDPFLAALGQNSVVTPEVDVEQSGGAVLVPIKVDGTVEYDPLSDFAAWPNPFTLANNGAALLFPTYILRGTDVTNPAVLASILEPVLGSVLGNVLSAAIGDGKTVDVTTEILGQPITFPLNISRETLVDLANGLGLDIPEEGFEALNQFFTFESDALPLLEPFRYPTDIANLFTGGAFGFTNPFADALEPALKLLVNLGYTNVTQDMTNPLDPYPRDFSGNFGSEFAPFLSFPDVDYGRVPQDLLTALVAGTQNAFFSGVPGVRGPLAGPNPLAIIAGLLGLPTGPTALPGLLEAFPDLGNVIGGNLGLPQEGLATLAAPAGGNSTALAVADSNDPLVRFGEVVANTVAEFQKPGAIGYQDYTPTTGPVDSAADIIEGLGASGLRLLASLVLGPARLATLASGNPDALRDLIENTIDAPLYVADPAIFGVRDALPSGLAPGITNVRNTAQGATDQVNGAVLPNVPDVPSAPAGAGASIPAGAGTTQVKSTGAQPTTEPKTPANKPEFNVVRDNPISGAIKGVHDGLAEVGKNLQKVFTPPKAEESDTGTSAPADGTPQDAAADDGDSE</sequence>
<dbReference type="Proteomes" id="UP000467428">
    <property type="component" value="Chromosome"/>
</dbReference>
<evidence type="ECO:0008006" key="5">
    <source>
        <dbReference type="Google" id="ProtNLM"/>
    </source>
</evidence>
<reference evidence="3 4" key="1">
    <citation type="journal article" date="2019" name="Emerg. Microbes Infect.">
        <title>Comprehensive subspecies identification of 175 nontuberculous mycobacteria species based on 7547 genomic profiles.</title>
        <authorList>
            <person name="Matsumoto Y."/>
            <person name="Kinjo T."/>
            <person name="Motooka D."/>
            <person name="Nabeya D."/>
            <person name="Jung N."/>
            <person name="Uechi K."/>
            <person name="Horii T."/>
            <person name="Iida T."/>
            <person name="Fujita J."/>
            <person name="Nakamura S."/>
        </authorList>
    </citation>
    <scope>NUCLEOTIDE SEQUENCE [LARGE SCALE GENOMIC DNA]</scope>
    <source>
        <strain evidence="3 4">JCM 18538</strain>
    </source>
</reference>
<geneLocation type="plasmid" evidence="4">
    <name>pjcm18538 dna</name>
</geneLocation>
<feature type="region of interest" description="Disordered" evidence="1">
    <location>
        <begin position="833"/>
        <end position="870"/>
    </location>
</feature>
<feature type="compositionally biased region" description="Polar residues" evidence="1">
    <location>
        <begin position="786"/>
        <end position="800"/>
    </location>
</feature>
<evidence type="ECO:0000256" key="2">
    <source>
        <dbReference type="SAM" id="SignalP"/>
    </source>
</evidence>
<accession>A0A7I7S6X2</accession>
<proteinExistence type="predicted"/>
<feature type="signal peptide" evidence="2">
    <location>
        <begin position="1"/>
        <end position="23"/>
    </location>
</feature>
<dbReference type="RefSeq" id="WP_163924437.1">
    <property type="nucleotide sequence ID" value="NZ_AP022593.1"/>
</dbReference>
<evidence type="ECO:0000256" key="1">
    <source>
        <dbReference type="SAM" id="MobiDB-lite"/>
    </source>
</evidence>
<evidence type="ECO:0000313" key="3">
    <source>
        <dbReference type="EMBL" id="BBY52612.1"/>
    </source>
</evidence>
<dbReference type="KEGG" id="marz:MARA_60800"/>
<keyword evidence="4" id="KW-1185">Reference proteome</keyword>
<gene>
    <name evidence="3" type="ORF">MARA_60800</name>
</gene>
<dbReference type="AlphaFoldDB" id="A0A7I7S6X2"/>
<feature type="region of interest" description="Disordered" evidence="1">
    <location>
        <begin position="760"/>
        <end position="812"/>
    </location>
</feature>
<keyword evidence="2" id="KW-0732">Signal</keyword>
<feature type="compositionally biased region" description="Low complexity" evidence="1">
    <location>
        <begin position="771"/>
        <end position="785"/>
    </location>
</feature>
<protein>
    <recommendedName>
        <fullName evidence="5">PE-PPE domain-containing protein</fullName>
    </recommendedName>
</protein>
<name>A0A7I7S6X2_9MYCO</name>
<feature type="chain" id="PRO_5029732217" description="PE-PPE domain-containing protein" evidence="2">
    <location>
        <begin position="24"/>
        <end position="870"/>
    </location>
</feature>
<dbReference type="EMBL" id="AP022593">
    <property type="protein sequence ID" value="BBY52612.1"/>
    <property type="molecule type" value="Genomic_DNA"/>
</dbReference>
<evidence type="ECO:0000313" key="4">
    <source>
        <dbReference type="Proteomes" id="UP000467428"/>
    </source>
</evidence>